<comment type="caution">
    <text evidence="1">The sequence shown here is derived from an EMBL/GenBank/DDBJ whole genome shotgun (WGS) entry which is preliminary data.</text>
</comment>
<keyword evidence="2" id="KW-1185">Reference proteome</keyword>
<evidence type="ECO:0000313" key="1">
    <source>
        <dbReference type="EMBL" id="KAK7830497.1"/>
    </source>
</evidence>
<organism evidence="1 2">
    <name type="scientific">Quercus suber</name>
    <name type="common">Cork oak</name>
    <dbReference type="NCBI Taxonomy" id="58331"/>
    <lineage>
        <taxon>Eukaryota</taxon>
        <taxon>Viridiplantae</taxon>
        <taxon>Streptophyta</taxon>
        <taxon>Embryophyta</taxon>
        <taxon>Tracheophyta</taxon>
        <taxon>Spermatophyta</taxon>
        <taxon>Magnoliopsida</taxon>
        <taxon>eudicotyledons</taxon>
        <taxon>Gunneridae</taxon>
        <taxon>Pentapetalae</taxon>
        <taxon>rosids</taxon>
        <taxon>fabids</taxon>
        <taxon>Fagales</taxon>
        <taxon>Fagaceae</taxon>
        <taxon>Quercus</taxon>
    </lineage>
</organism>
<dbReference type="PANTHER" id="PTHR46087">
    <property type="entry name" value="PUTATIVE, EXPRESSED-RELATED"/>
    <property type="match status" value="1"/>
</dbReference>
<dbReference type="SUPFAM" id="SSF48371">
    <property type="entry name" value="ARM repeat"/>
    <property type="match status" value="1"/>
</dbReference>
<dbReference type="AlphaFoldDB" id="A0AAW0JUQ9"/>
<dbReference type="Pfam" id="PF21052">
    <property type="entry name" value="EFR3_ARM"/>
    <property type="match status" value="1"/>
</dbReference>
<dbReference type="InterPro" id="IPR016024">
    <property type="entry name" value="ARM-type_fold"/>
</dbReference>
<gene>
    <name evidence="1" type="ORF">CFP56_028161</name>
</gene>
<dbReference type="InterPro" id="IPR049152">
    <property type="entry name" value="EFR3-like_ARM"/>
</dbReference>
<reference evidence="1 2" key="1">
    <citation type="journal article" date="2018" name="Sci. Data">
        <title>The draft genome sequence of cork oak.</title>
        <authorList>
            <person name="Ramos A.M."/>
            <person name="Usie A."/>
            <person name="Barbosa P."/>
            <person name="Barros P.M."/>
            <person name="Capote T."/>
            <person name="Chaves I."/>
            <person name="Simoes F."/>
            <person name="Abreu I."/>
            <person name="Carrasquinho I."/>
            <person name="Faro C."/>
            <person name="Guimaraes J.B."/>
            <person name="Mendonca D."/>
            <person name="Nobrega F."/>
            <person name="Rodrigues L."/>
            <person name="Saibo N.J.M."/>
            <person name="Varela M.C."/>
            <person name="Egas C."/>
            <person name="Matos J."/>
            <person name="Miguel C.M."/>
            <person name="Oliveira M.M."/>
            <person name="Ricardo C.P."/>
            <person name="Goncalves S."/>
        </authorList>
    </citation>
    <scope>NUCLEOTIDE SEQUENCE [LARGE SCALE GENOMIC DNA]</scope>
    <source>
        <strain evidence="2">cv. HL8</strain>
    </source>
</reference>
<name>A0AAW0JUQ9_QUESU</name>
<sequence>MSMVSGVISRQVLPACGSLCFFCPAMRARSRQPVKRYKKLIADIFPRFQEEGPNDRKIGKLCEYAAKNPLRIPKVELITKSLEQRCYKELRNENFQSAKIVMCIYRKLLIYCKEQMPLFASSLLSIIHTLLDQIRQDEMQIIGCQTLFDFVNNQSDGMYMFNLEAFLPKLCQLAQEVGEDERAQSLRSAGLQALSSMVVSVVLENYGGPNKESENMDHDKQGPQNRWVQEVLKNEGHVSHSPDIIIRVPSWGTIANEKGEIHIEDAKNPCFWSRVCLHNMAKLAKEATTMRRVLESLFRYFDSENLWSPEHGLALPVLKDMQFLMDNSGQNTHFLLSILIKHLDHKNVLKQPKTQLDIVQVTSSLAQDAKVNPSVAMIGALSDVMRHLRKSIHCSLDDANLGADIINWNRSFREVVDDCLVQLSHKVAFPEALFHQLLPAMVHPDHETRVGAHRIFSVVLVPSSVCPRPSSSIPRTLSRTVSVFSSSAALFEKLRKDTFLSKENVFQDNKENGVCEEEPRNLNNDMLNRLKSSYSRVYSMKSPLVSMTTDGNAVIKSNKEMEVNSLRLSSHQITLLLSSIWAQSISPANSPDNYEAISHTYGLVVLFSCAKNSSNEVLVRSFQLAFTLRDISLNEKGSLPPSCRRSLFTLATSMILFSSKAYNILPLVYRAKTALTDKMVDPFLCLVEDCKLQAVKTGSHRPANVYGSKEDNNSASKSLSEIDITEDQTRESFASEIVKSLENLSESELSAIREQLLHEFLPEDVCPLGSQLFVGSPHKICQVDWKNGESVKEVGPIFSMDDDLLADSFESQTKHNSELATEIPYLLSVNQFLESKQESGKNFTLQIHEPEVKNMSSYPQVDVGYYGAGNPFLDQNFVANSGQPTPGPVPMLCAAEYQHHPHLFRLPASSPFDNFLKAAGYSG</sequence>
<dbReference type="Proteomes" id="UP000237347">
    <property type="component" value="Unassembled WGS sequence"/>
</dbReference>
<protein>
    <submittedName>
        <fullName evidence="1">Protein efr3 like protein</fullName>
    </submittedName>
</protein>
<accession>A0AAW0JUQ9</accession>
<proteinExistence type="predicted"/>
<dbReference type="EMBL" id="PKMF04000461">
    <property type="protein sequence ID" value="KAK7830497.1"/>
    <property type="molecule type" value="Genomic_DNA"/>
</dbReference>
<dbReference type="InterPro" id="IPR055296">
    <property type="entry name" value="SRL2-like"/>
</dbReference>
<dbReference type="PANTHER" id="PTHR46087:SF9">
    <property type="entry name" value="ARM REPEAT SUPERFAMILY PROTEIN"/>
    <property type="match status" value="1"/>
</dbReference>
<evidence type="ECO:0000313" key="2">
    <source>
        <dbReference type="Proteomes" id="UP000237347"/>
    </source>
</evidence>